<evidence type="ECO:0000313" key="6">
    <source>
        <dbReference type="EMBL" id="KAF0694693.1"/>
    </source>
</evidence>
<dbReference type="SMART" id="SM00291">
    <property type="entry name" value="ZnF_ZZ"/>
    <property type="match status" value="1"/>
</dbReference>
<organism evidence="7 8">
    <name type="scientific">Aphanomyces stellatus</name>
    <dbReference type="NCBI Taxonomy" id="120398"/>
    <lineage>
        <taxon>Eukaryota</taxon>
        <taxon>Sar</taxon>
        <taxon>Stramenopiles</taxon>
        <taxon>Oomycota</taxon>
        <taxon>Saprolegniomycetes</taxon>
        <taxon>Saprolegniales</taxon>
        <taxon>Verrucalvaceae</taxon>
        <taxon>Aphanomyces</taxon>
    </lineage>
</organism>
<evidence type="ECO:0000256" key="3">
    <source>
        <dbReference type="ARBA" id="ARBA00022833"/>
    </source>
</evidence>
<evidence type="ECO:0000256" key="1">
    <source>
        <dbReference type="ARBA" id="ARBA00022723"/>
    </source>
</evidence>
<reference evidence="7 8" key="1">
    <citation type="submission" date="2019-03" db="EMBL/GenBank/DDBJ databases">
        <authorList>
            <person name="Gaulin E."/>
            <person name="Dumas B."/>
        </authorList>
    </citation>
    <scope>NUCLEOTIDE SEQUENCE [LARGE SCALE GENOMIC DNA]</scope>
    <source>
        <strain evidence="7">CBS 568.67</strain>
    </source>
</reference>
<protein>
    <submittedName>
        <fullName evidence="7">Aste57867_14463 protein</fullName>
    </submittedName>
</protein>
<dbReference type="InterPro" id="IPR000433">
    <property type="entry name" value="Znf_ZZ"/>
</dbReference>
<keyword evidence="8" id="KW-1185">Reference proteome</keyword>
<dbReference type="PROSITE" id="PS50135">
    <property type="entry name" value="ZF_ZZ_2"/>
    <property type="match status" value="1"/>
</dbReference>
<evidence type="ECO:0000256" key="4">
    <source>
        <dbReference type="PROSITE-ProRule" id="PRU00228"/>
    </source>
</evidence>
<dbReference type="PANTHER" id="PTHR20930:SF0">
    <property type="entry name" value="PROTEIN ILRUN"/>
    <property type="match status" value="1"/>
</dbReference>
<dbReference type="InterPro" id="IPR043145">
    <property type="entry name" value="Znf_ZZ_sf"/>
</dbReference>
<evidence type="ECO:0000313" key="7">
    <source>
        <dbReference type="EMBL" id="VFT91285.1"/>
    </source>
</evidence>
<evidence type="ECO:0000259" key="5">
    <source>
        <dbReference type="PROSITE" id="PS50135"/>
    </source>
</evidence>
<name>A0A485L1T9_9STRA</name>
<accession>A0A485L1T9</accession>
<evidence type="ECO:0000256" key="2">
    <source>
        <dbReference type="ARBA" id="ARBA00022771"/>
    </source>
</evidence>
<proteinExistence type="predicted"/>
<dbReference type="EMBL" id="VJMH01005542">
    <property type="protein sequence ID" value="KAF0694693.1"/>
    <property type="molecule type" value="Genomic_DNA"/>
</dbReference>
<dbReference type="Proteomes" id="UP000332933">
    <property type="component" value="Unassembled WGS sequence"/>
</dbReference>
<dbReference type="AlphaFoldDB" id="A0A485L1T9"/>
<dbReference type="GO" id="GO:0008270">
    <property type="term" value="F:zinc ion binding"/>
    <property type="evidence" value="ECO:0007669"/>
    <property type="project" value="UniProtKB-KW"/>
</dbReference>
<reference evidence="6" key="2">
    <citation type="submission" date="2019-06" db="EMBL/GenBank/DDBJ databases">
        <title>Genomics analysis of Aphanomyces spp. identifies a new class of oomycete effector associated with host adaptation.</title>
        <authorList>
            <person name="Gaulin E."/>
        </authorList>
    </citation>
    <scope>NUCLEOTIDE SEQUENCE</scope>
    <source>
        <strain evidence="6">CBS 578.67</strain>
    </source>
</reference>
<dbReference type="Gene3D" id="3.30.60.90">
    <property type="match status" value="1"/>
</dbReference>
<dbReference type="SUPFAM" id="SSF57850">
    <property type="entry name" value="RING/U-box"/>
    <property type="match status" value="1"/>
</dbReference>
<feature type="domain" description="ZZ-type" evidence="5">
    <location>
        <begin position="128"/>
        <end position="181"/>
    </location>
</feature>
<keyword evidence="3" id="KW-0862">Zinc</keyword>
<sequence>MFKSLSAKLADKIPSVEIRRRFSIEKTSPTSVDTADLPRRNSVKEPHQPIKHLADCHSIESAGGPALVALVSVEAAPVDTDGDGDMDDMQFSANVDLDFDDNLVYSVNRAPVVVVATSRGNDFSHVVHDNYDCKGCGVFPIVGIRYKSTTVNKWNLCETCENKNSHPEMYEPFLKLKRAKDKSESGAMGFLKGKMGSVSNKFGQVDKQALAVGAARFVTKQIVKVAAEAVEGAADGGFDY</sequence>
<dbReference type="Pfam" id="PF00569">
    <property type="entry name" value="ZZ"/>
    <property type="match status" value="1"/>
</dbReference>
<dbReference type="OrthoDB" id="661148at2759"/>
<keyword evidence="1" id="KW-0479">Metal-binding</keyword>
<keyword evidence="2 4" id="KW-0863">Zinc-finger</keyword>
<dbReference type="EMBL" id="CAADRA010005563">
    <property type="protein sequence ID" value="VFT91285.1"/>
    <property type="molecule type" value="Genomic_DNA"/>
</dbReference>
<dbReference type="PANTHER" id="PTHR20930">
    <property type="entry name" value="OVARIAN CARCINOMA ANTIGEN CA125-RELATED"/>
    <property type="match status" value="1"/>
</dbReference>
<evidence type="ECO:0000313" key="8">
    <source>
        <dbReference type="Proteomes" id="UP000332933"/>
    </source>
</evidence>
<gene>
    <name evidence="7" type="primary">Aste57867_14463</name>
    <name evidence="6" type="ORF">As57867_014409</name>
    <name evidence="7" type="ORF">ASTE57867_14463</name>
</gene>